<dbReference type="EMBL" id="QYTV02000010">
    <property type="protein sequence ID" value="RST72024.1"/>
    <property type="molecule type" value="Genomic_DNA"/>
</dbReference>
<feature type="compositionally biased region" description="Polar residues" evidence="1">
    <location>
        <begin position="30"/>
        <end position="53"/>
    </location>
</feature>
<reference evidence="2" key="1">
    <citation type="submission" date="2018-12" db="EMBL/GenBank/DDBJ databases">
        <authorList>
            <person name="Sun L."/>
            <person name="Chen Z."/>
        </authorList>
    </citation>
    <scope>NUCLEOTIDE SEQUENCE [LARGE SCALE GENOMIC DNA]</scope>
    <source>
        <strain evidence="2">3-2-2</strain>
    </source>
</reference>
<feature type="region of interest" description="Disordered" evidence="1">
    <location>
        <begin position="30"/>
        <end position="55"/>
    </location>
</feature>
<feature type="region of interest" description="Disordered" evidence="1">
    <location>
        <begin position="61"/>
        <end position="80"/>
    </location>
</feature>
<dbReference type="AlphaFoldDB" id="A0A429XV14"/>
<evidence type="ECO:0000313" key="2">
    <source>
        <dbReference type="EMBL" id="RST72024.1"/>
    </source>
</evidence>
<dbReference type="Proteomes" id="UP000287156">
    <property type="component" value="Unassembled WGS sequence"/>
</dbReference>
<proteinExistence type="predicted"/>
<dbReference type="Pfam" id="PF10676">
    <property type="entry name" value="gerPA"/>
    <property type="match status" value="1"/>
</dbReference>
<comment type="caution">
    <text evidence="2">The sequence shown here is derived from an EMBL/GenBank/DDBJ whole genome shotgun (WGS) entry which is preliminary data.</text>
</comment>
<name>A0A429XV14_9BACI</name>
<organism evidence="2 3">
    <name type="scientific">Siminovitchia acidinfaciens</name>
    <dbReference type="NCBI Taxonomy" id="2321395"/>
    <lineage>
        <taxon>Bacteria</taxon>
        <taxon>Bacillati</taxon>
        <taxon>Bacillota</taxon>
        <taxon>Bacilli</taxon>
        <taxon>Bacillales</taxon>
        <taxon>Bacillaceae</taxon>
        <taxon>Siminovitchia</taxon>
    </lineage>
</organism>
<dbReference type="OrthoDB" id="2934210at2"/>
<gene>
    <name evidence="2" type="ORF">D4T97_017335</name>
</gene>
<sequence>MPTNINIYSLKINSISNNGSLNIGDVLHNSHTANSKSQGVNSSYGDTSPTTAGMENVYIDPDVNDQGDIATPANVNATQK</sequence>
<protein>
    <submittedName>
        <fullName evidence="2">Spore germination protein</fullName>
    </submittedName>
</protein>
<evidence type="ECO:0000256" key="1">
    <source>
        <dbReference type="SAM" id="MobiDB-lite"/>
    </source>
</evidence>
<accession>A0A429XV14</accession>
<dbReference type="InterPro" id="IPR019618">
    <property type="entry name" value="Spore_germination_GerPA"/>
</dbReference>
<evidence type="ECO:0000313" key="3">
    <source>
        <dbReference type="Proteomes" id="UP000287156"/>
    </source>
</evidence>
<keyword evidence="3" id="KW-1185">Reference proteome</keyword>
<dbReference type="RefSeq" id="WP_126052032.1">
    <property type="nucleotide sequence ID" value="NZ_QYTV02000010.1"/>
</dbReference>